<dbReference type="Proteomes" id="UP001189122">
    <property type="component" value="Unassembled WGS sequence"/>
</dbReference>
<accession>A0A7I8JQG0</accession>
<evidence type="ECO:0000313" key="1">
    <source>
        <dbReference type="EMBL" id="CAA2632449.1"/>
    </source>
</evidence>
<reference evidence="1 2" key="1">
    <citation type="submission" date="2019-12" db="EMBL/GenBank/DDBJ databases">
        <authorList>
            <person name="Scholz U."/>
            <person name="Mascher M."/>
            <person name="Fiebig A."/>
        </authorList>
    </citation>
    <scope>NUCLEOTIDE SEQUENCE</scope>
</reference>
<gene>
    <name evidence="1" type="ORF">SI7747_15018070</name>
</gene>
<sequence length="448" mass="48932">MEYELTARLERAQPLVLLPALAALRRSSGYLYAPYWEGEEARASLIAGSGSSPLASKPGPTFGSASRDQYAPSYMIVAARSCAGCGHQEVQERGNRSLPSPIFLLPLHQRASSSQVGHTKHDNLPLPALSPPNLIPNMQSLIEAAFSSLEKGPALKSPSADRLPQLAPTVIGQARYFAIDFRPLQEDHRSGGPVDDEISPSSSSSLLHHLAEAGPLRFPSPSCLGLLAPILREPFRQAAEAEVPGHCDLKMERSTERSKGGVDLPCRDFLSAILKAGSPAPRRGGAFCRNYVSALTSSTSSLSRQTSFTLSSVLTSSRPPPRWTAALEEIDALRARGCRALGRRSSTASSHHLPRLLLQCKVPCGLHGIQLVARWFVPHGEEEKHRHPYAHNPFWHWPAGCMCSKFSLREIKPSPQSFLYRRYISAWSPAMQSPLASSMDRPQFQAWG</sequence>
<dbReference type="EMBL" id="CACRZD030000015">
    <property type="protein sequence ID" value="CAA6671662.1"/>
    <property type="molecule type" value="Genomic_DNA"/>
</dbReference>
<evidence type="ECO:0000313" key="2">
    <source>
        <dbReference type="Proteomes" id="UP001189122"/>
    </source>
</evidence>
<protein>
    <submittedName>
        <fullName evidence="1">Uncharacterized protein</fullName>
    </submittedName>
</protein>
<keyword evidence="2" id="KW-1185">Reference proteome</keyword>
<name>A0A7I8JQG0_SPIIN</name>
<proteinExistence type="predicted"/>
<dbReference type="EMBL" id="LR743602">
    <property type="protein sequence ID" value="CAA2632449.1"/>
    <property type="molecule type" value="Genomic_DNA"/>
</dbReference>
<dbReference type="AlphaFoldDB" id="A0A7I8JQG0"/>
<organism evidence="1">
    <name type="scientific">Spirodela intermedia</name>
    <name type="common">Intermediate duckweed</name>
    <dbReference type="NCBI Taxonomy" id="51605"/>
    <lineage>
        <taxon>Eukaryota</taxon>
        <taxon>Viridiplantae</taxon>
        <taxon>Streptophyta</taxon>
        <taxon>Embryophyta</taxon>
        <taxon>Tracheophyta</taxon>
        <taxon>Spermatophyta</taxon>
        <taxon>Magnoliopsida</taxon>
        <taxon>Liliopsida</taxon>
        <taxon>Araceae</taxon>
        <taxon>Lemnoideae</taxon>
        <taxon>Spirodela</taxon>
    </lineage>
</organism>